<dbReference type="GO" id="GO:0005739">
    <property type="term" value="C:mitochondrion"/>
    <property type="evidence" value="ECO:0007669"/>
    <property type="project" value="TreeGrafter"/>
</dbReference>
<name>R7YNG0_CONA1</name>
<accession>R7YNG0</accession>
<dbReference type="SUPFAM" id="SSF50129">
    <property type="entry name" value="GroES-like"/>
    <property type="match status" value="1"/>
</dbReference>
<dbReference type="PANTHER" id="PTHR11695:SF294">
    <property type="entry name" value="RETICULON-4-INTERACTING PROTEIN 1, MITOCHONDRIAL"/>
    <property type="match status" value="1"/>
</dbReference>
<dbReference type="RefSeq" id="XP_007778483.1">
    <property type="nucleotide sequence ID" value="XM_007780293.1"/>
</dbReference>
<protein>
    <recommendedName>
        <fullName evidence="1">Enoyl reductase (ER) domain-containing protein</fullName>
    </recommendedName>
</protein>
<dbReference type="InterPro" id="IPR020843">
    <property type="entry name" value="ER"/>
</dbReference>
<dbReference type="eggNOG" id="KOG1198">
    <property type="taxonomic scope" value="Eukaryota"/>
</dbReference>
<dbReference type="Proteomes" id="UP000016924">
    <property type="component" value="Unassembled WGS sequence"/>
</dbReference>
<evidence type="ECO:0000259" key="1">
    <source>
        <dbReference type="SMART" id="SM00829"/>
    </source>
</evidence>
<dbReference type="GeneID" id="19899704"/>
<dbReference type="Gene3D" id="3.40.50.720">
    <property type="entry name" value="NAD(P)-binding Rossmann-like Domain"/>
    <property type="match status" value="1"/>
</dbReference>
<proteinExistence type="predicted"/>
<dbReference type="OrthoDB" id="201656at2759"/>
<keyword evidence="3" id="KW-1185">Reference proteome</keyword>
<dbReference type="STRING" id="1168221.R7YNG0"/>
<evidence type="ECO:0000313" key="2">
    <source>
        <dbReference type="EMBL" id="EON63166.1"/>
    </source>
</evidence>
<dbReference type="InterPro" id="IPR011032">
    <property type="entry name" value="GroES-like_sf"/>
</dbReference>
<dbReference type="SMART" id="SM00829">
    <property type="entry name" value="PKS_ER"/>
    <property type="match status" value="1"/>
</dbReference>
<dbReference type="CDD" id="cd08267">
    <property type="entry name" value="MDR1"/>
    <property type="match status" value="1"/>
</dbReference>
<dbReference type="OMA" id="TCVPEMD"/>
<dbReference type="HOGENOM" id="CLU_026673_3_3_1"/>
<dbReference type="Gene3D" id="3.90.180.10">
    <property type="entry name" value="Medium-chain alcohol dehydrogenases, catalytic domain"/>
    <property type="match status" value="1"/>
</dbReference>
<dbReference type="InterPro" id="IPR036291">
    <property type="entry name" value="NAD(P)-bd_dom_sf"/>
</dbReference>
<reference evidence="3" key="1">
    <citation type="submission" date="2012-06" db="EMBL/GenBank/DDBJ databases">
        <title>The genome sequence of Coniosporium apollinis CBS 100218.</title>
        <authorList>
            <consortium name="The Broad Institute Genome Sequencing Platform"/>
            <person name="Cuomo C."/>
            <person name="Gorbushina A."/>
            <person name="Noack S."/>
            <person name="Walker B."/>
            <person name="Young S.K."/>
            <person name="Zeng Q."/>
            <person name="Gargeya S."/>
            <person name="Fitzgerald M."/>
            <person name="Haas B."/>
            <person name="Abouelleil A."/>
            <person name="Alvarado L."/>
            <person name="Arachchi H.M."/>
            <person name="Berlin A.M."/>
            <person name="Chapman S.B."/>
            <person name="Goldberg J."/>
            <person name="Griggs A."/>
            <person name="Gujja S."/>
            <person name="Hansen M."/>
            <person name="Howarth C."/>
            <person name="Imamovic A."/>
            <person name="Larimer J."/>
            <person name="McCowan C."/>
            <person name="Montmayeur A."/>
            <person name="Murphy C."/>
            <person name="Neiman D."/>
            <person name="Pearson M."/>
            <person name="Priest M."/>
            <person name="Roberts A."/>
            <person name="Saif S."/>
            <person name="Shea T."/>
            <person name="Sisk P."/>
            <person name="Sykes S."/>
            <person name="Wortman J."/>
            <person name="Nusbaum C."/>
            <person name="Birren B."/>
        </authorList>
    </citation>
    <scope>NUCLEOTIDE SEQUENCE [LARGE SCALE GENOMIC DNA]</scope>
    <source>
        <strain evidence="3">CBS 100218</strain>
    </source>
</reference>
<dbReference type="GO" id="GO:0016491">
    <property type="term" value="F:oxidoreductase activity"/>
    <property type="evidence" value="ECO:0007669"/>
    <property type="project" value="InterPro"/>
</dbReference>
<dbReference type="Pfam" id="PF08240">
    <property type="entry name" value="ADH_N"/>
    <property type="match status" value="1"/>
</dbReference>
<feature type="domain" description="Enoyl reductase (ER)" evidence="1">
    <location>
        <begin position="22"/>
        <end position="362"/>
    </location>
</feature>
<dbReference type="SUPFAM" id="SSF51735">
    <property type="entry name" value="NAD(P)-binding Rossmann-fold domains"/>
    <property type="match status" value="1"/>
</dbReference>
<dbReference type="PANTHER" id="PTHR11695">
    <property type="entry name" value="ALCOHOL DEHYDROGENASE RELATED"/>
    <property type="match status" value="1"/>
</dbReference>
<evidence type="ECO:0000313" key="3">
    <source>
        <dbReference type="Proteomes" id="UP000016924"/>
    </source>
</evidence>
<dbReference type="InterPro" id="IPR013154">
    <property type="entry name" value="ADH-like_N"/>
</dbReference>
<sequence length="375" mass="39704">MATPAHPSVMRAWVHSRAGTPTTVLSLSPTHPTPTLTSPASVLVRVSHAALNPGGSIMMQLCPSILRSFPAVPELDFSGTVVAAGDSIPEAQRDELQPGAAVFGSVPVGLHLRAGTGALAEYVVVPSDSVCAMPRNMSFEEAAGLGVAGSTALCLVEAMRLGRGNKVLINGASGGIGTMVVQLVRKAVGESGMIVGVCSGRNAEMVRGLGADEIVDYTTFTKEAPLHGYLQRHHSQSCFDAVVDCRGVQELYAHCTGYLKDGKPFVTVGPAPEEYTISGMLYTLLLMLRNAVGSALPMWLGGVGRKYLQVNGLVDSESLRKLRGKVEEDGMKVVVDGCWRMEDAVMAYEPILSKRARGKVIVKVQDPSEKLEFGD</sequence>
<dbReference type="EMBL" id="JH767562">
    <property type="protein sequence ID" value="EON63166.1"/>
    <property type="molecule type" value="Genomic_DNA"/>
</dbReference>
<gene>
    <name evidence="2" type="ORF">W97_02393</name>
</gene>
<dbReference type="InterPro" id="IPR050700">
    <property type="entry name" value="YIM1/Zinc_Alcohol_DH_Fams"/>
</dbReference>
<organism evidence="2 3">
    <name type="scientific">Coniosporium apollinis (strain CBS 100218)</name>
    <name type="common">Rock-inhabiting black yeast</name>
    <dbReference type="NCBI Taxonomy" id="1168221"/>
    <lineage>
        <taxon>Eukaryota</taxon>
        <taxon>Fungi</taxon>
        <taxon>Dikarya</taxon>
        <taxon>Ascomycota</taxon>
        <taxon>Pezizomycotina</taxon>
        <taxon>Dothideomycetes</taxon>
        <taxon>Dothideomycetes incertae sedis</taxon>
        <taxon>Coniosporium</taxon>
    </lineage>
</organism>
<dbReference type="Pfam" id="PF13602">
    <property type="entry name" value="ADH_zinc_N_2"/>
    <property type="match status" value="1"/>
</dbReference>
<dbReference type="AlphaFoldDB" id="R7YNG0"/>